<dbReference type="Gene3D" id="1.50.10.10">
    <property type="match status" value="1"/>
</dbReference>
<name>A0A1H8J6J0_9RHOB</name>
<dbReference type="EC" id="3.2.1.4" evidence="3"/>
<evidence type="ECO:0000256" key="2">
    <source>
        <dbReference type="ARBA" id="ARBA00009209"/>
    </source>
</evidence>
<keyword evidence="4" id="KW-0378">Hydrolase</keyword>
<dbReference type="PRINTS" id="PR00735">
    <property type="entry name" value="GLHYDRLASE8"/>
</dbReference>
<proteinExistence type="inferred from homology"/>
<dbReference type="AlphaFoldDB" id="A0A1H8J6J0"/>
<dbReference type="Proteomes" id="UP000199372">
    <property type="component" value="Unassembled WGS sequence"/>
</dbReference>
<sequence length="337" mass="35857">MVNRRELLIAGLLHAGTFVAAKRAAASESAWHSWKARYLDPSGRVMDRDQQISHSEGQAYGLLLAQAFGDRDAFSKIEAWTVATLVRPDAPFMGWRFDPGSGSVDNVTATDGDLLRAWALLRAMRDSGWQEFAGRADAVAHAIAARCLAPDPRAPAERLLLPQADAAAGGRGRITINPSYFVSVALRELGAAFDLPDLVRAADHGETVLAELAARGAIPDWIDVAPEGFRAPANHAARSGYDALRIPLYLCWSGRRDHPAVGVMAAALARAPTAGHVAVVTDPGGTVVSESDAAGYRAIQALSVCDPLPAAGAQRFYYPATLWLLALVAQREGDDCG</sequence>
<evidence type="ECO:0000256" key="3">
    <source>
        <dbReference type="ARBA" id="ARBA00012601"/>
    </source>
</evidence>
<comment type="catalytic activity">
    <reaction evidence="1">
        <text>Endohydrolysis of (1-&gt;4)-beta-D-glucosidic linkages in cellulose, lichenin and cereal beta-D-glucans.</text>
        <dbReference type="EC" id="3.2.1.4"/>
    </reaction>
</comment>
<keyword evidence="7" id="KW-0119">Carbohydrate metabolism</keyword>
<protein>
    <recommendedName>
        <fullName evidence="3">cellulase</fullName>
        <ecNumber evidence="3">3.2.1.4</ecNumber>
    </recommendedName>
</protein>
<organism evidence="8 9">
    <name type="scientific">Palleronia pelagia</name>
    <dbReference type="NCBI Taxonomy" id="387096"/>
    <lineage>
        <taxon>Bacteria</taxon>
        <taxon>Pseudomonadati</taxon>
        <taxon>Pseudomonadota</taxon>
        <taxon>Alphaproteobacteria</taxon>
        <taxon>Rhodobacterales</taxon>
        <taxon>Roseobacteraceae</taxon>
        <taxon>Palleronia</taxon>
    </lineage>
</organism>
<keyword evidence="9" id="KW-1185">Reference proteome</keyword>
<gene>
    <name evidence="8" type="ORF">SAMN04488011_10691</name>
</gene>
<dbReference type="InterPro" id="IPR012341">
    <property type="entry name" value="6hp_glycosidase-like_sf"/>
</dbReference>
<dbReference type="OrthoDB" id="9766708at2"/>
<dbReference type="GO" id="GO:0030245">
    <property type="term" value="P:cellulose catabolic process"/>
    <property type="evidence" value="ECO:0007669"/>
    <property type="project" value="UniProtKB-KW"/>
</dbReference>
<dbReference type="InterPro" id="IPR002037">
    <property type="entry name" value="Glyco_hydro_8"/>
</dbReference>
<reference evidence="9" key="1">
    <citation type="submission" date="2016-10" db="EMBL/GenBank/DDBJ databases">
        <authorList>
            <person name="Varghese N."/>
            <person name="Submissions S."/>
        </authorList>
    </citation>
    <scope>NUCLEOTIDE SEQUENCE [LARGE SCALE GENOMIC DNA]</scope>
    <source>
        <strain evidence="9">DSM 26893</strain>
    </source>
</reference>
<evidence type="ECO:0000256" key="1">
    <source>
        <dbReference type="ARBA" id="ARBA00000966"/>
    </source>
</evidence>
<evidence type="ECO:0000313" key="9">
    <source>
        <dbReference type="Proteomes" id="UP000199372"/>
    </source>
</evidence>
<evidence type="ECO:0000256" key="5">
    <source>
        <dbReference type="ARBA" id="ARBA00023001"/>
    </source>
</evidence>
<evidence type="ECO:0000256" key="7">
    <source>
        <dbReference type="ARBA" id="ARBA00023326"/>
    </source>
</evidence>
<dbReference type="Pfam" id="PF01270">
    <property type="entry name" value="Glyco_hydro_8"/>
    <property type="match status" value="1"/>
</dbReference>
<dbReference type="InterPro" id="IPR008928">
    <property type="entry name" value="6-hairpin_glycosidase_sf"/>
</dbReference>
<keyword evidence="6" id="KW-0326">Glycosidase</keyword>
<evidence type="ECO:0000313" key="8">
    <source>
        <dbReference type="EMBL" id="SEN76299.1"/>
    </source>
</evidence>
<evidence type="ECO:0000256" key="6">
    <source>
        <dbReference type="ARBA" id="ARBA00023295"/>
    </source>
</evidence>
<dbReference type="EMBL" id="FOCM01000006">
    <property type="protein sequence ID" value="SEN76299.1"/>
    <property type="molecule type" value="Genomic_DNA"/>
</dbReference>
<dbReference type="SUPFAM" id="SSF48208">
    <property type="entry name" value="Six-hairpin glycosidases"/>
    <property type="match status" value="1"/>
</dbReference>
<accession>A0A1H8J6J0</accession>
<evidence type="ECO:0000256" key="4">
    <source>
        <dbReference type="ARBA" id="ARBA00022801"/>
    </source>
</evidence>
<keyword evidence="5" id="KW-0136">Cellulose degradation</keyword>
<comment type="similarity">
    <text evidence="2">Belongs to the glycosyl hydrolase 8 (cellulase D) family.</text>
</comment>
<keyword evidence="7" id="KW-0624">Polysaccharide degradation</keyword>
<dbReference type="GO" id="GO:0008810">
    <property type="term" value="F:cellulase activity"/>
    <property type="evidence" value="ECO:0007669"/>
    <property type="project" value="UniProtKB-EC"/>
</dbReference>